<feature type="transmembrane region" description="Helical" evidence="1">
    <location>
        <begin position="7"/>
        <end position="25"/>
    </location>
</feature>
<evidence type="ECO:0000313" key="3">
    <source>
        <dbReference type="Proteomes" id="UP001446032"/>
    </source>
</evidence>
<reference evidence="2 3" key="1">
    <citation type="submission" date="2024-03" db="EMBL/GenBank/DDBJ databases">
        <title>Human intestinal bacterial collection.</title>
        <authorList>
            <person name="Pauvert C."/>
            <person name="Hitch T.C.A."/>
            <person name="Clavel T."/>
        </authorList>
    </citation>
    <scope>NUCLEOTIDE SEQUENCE [LARGE SCALE GENOMIC DNA]</scope>
    <source>
        <strain evidence="2 3">CLA-AA-H95</strain>
    </source>
</reference>
<name>A0ABV1AIG5_9FIRM</name>
<evidence type="ECO:0000313" key="2">
    <source>
        <dbReference type="EMBL" id="MEQ2357166.1"/>
    </source>
</evidence>
<protein>
    <submittedName>
        <fullName evidence="2">DUF6056 family protein</fullName>
    </submittedName>
</protein>
<proteinExistence type="predicted"/>
<keyword evidence="1" id="KW-1133">Transmembrane helix</keyword>
<feature type="transmembrane region" description="Helical" evidence="1">
    <location>
        <begin position="184"/>
        <end position="199"/>
    </location>
</feature>
<dbReference type="InterPro" id="IPR045691">
    <property type="entry name" value="DUF6056"/>
</dbReference>
<dbReference type="RefSeq" id="WP_022213244.1">
    <property type="nucleotide sequence ID" value="NZ_JBBMEI010000003.1"/>
</dbReference>
<keyword evidence="1" id="KW-0472">Membrane</keyword>
<feature type="transmembrane region" description="Helical" evidence="1">
    <location>
        <begin position="351"/>
        <end position="369"/>
    </location>
</feature>
<feature type="transmembrane region" description="Helical" evidence="1">
    <location>
        <begin position="105"/>
        <end position="122"/>
    </location>
</feature>
<feature type="transmembrane region" description="Helical" evidence="1">
    <location>
        <begin position="288"/>
        <end position="306"/>
    </location>
</feature>
<evidence type="ECO:0000256" key="1">
    <source>
        <dbReference type="SAM" id="Phobius"/>
    </source>
</evidence>
<feature type="transmembrane region" description="Helical" evidence="1">
    <location>
        <begin position="253"/>
        <end position="281"/>
    </location>
</feature>
<organism evidence="2 3">
    <name type="scientific">Blautia intestinihominis</name>
    <dbReference type="NCBI Taxonomy" id="3133152"/>
    <lineage>
        <taxon>Bacteria</taxon>
        <taxon>Bacillati</taxon>
        <taxon>Bacillota</taxon>
        <taxon>Clostridia</taxon>
        <taxon>Lachnospirales</taxon>
        <taxon>Lachnospiraceae</taxon>
        <taxon>Blautia</taxon>
    </lineage>
</organism>
<comment type="caution">
    <text evidence="2">The sequence shown here is derived from an EMBL/GenBank/DDBJ whole genome shotgun (WGS) entry which is preliminary data.</text>
</comment>
<sequence length="492" mass="57041">MKIKDNRVRYFIYAAFFMLFVYLGYKVPYCLDEWKWGLPQRVELMKRGFSGYNGRYLGNILALLITRSEVAKTLVISVCMVLIVWLMEMSVRRKTFSEKDKSDPILLLSLILLLLAVPASLYGQSYGWPAAFVNYEVPVPLFLVYFIWTDELYRNKVEKYSWFQTLAVIPLGICVQLFSENITIIVVAYAVWMMIYTGVRYRKIYLIEVNYLWSAILGAVVMFSNSAYSSAAVHNGKTYKSIDMSAGVLLQRFVVRIWTNLVLNNWVLTVILAVLLTALILKKRKQSFAAAEMLVVFWGYSVYSIFHRICPEWTFDGNQAVDRGIMALLSMLFFINVLLCIWMFTEKEERISICITYLGSLAFAAPLIAADPIGPRCFYISYVFEVLTTAKILQYFLKNRGEIQVFYPALILAVTVCISAVFYVRIFMIIGKYSDYRAELIEEAVEQNAEELTLPVMPFSDYTGYTEPIDEIWNEKFKEFYHIPENMTVRFE</sequence>
<feature type="transmembrane region" description="Helical" evidence="1">
    <location>
        <begin position="60"/>
        <end position="85"/>
    </location>
</feature>
<gene>
    <name evidence="2" type="ORF">WMO75_02205</name>
</gene>
<dbReference type="EMBL" id="JBBMEI010000003">
    <property type="protein sequence ID" value="MEQ2357166.1"/>
    <property type="molecule type" value="Genomic_DNA"/>
</dbReference>
<feature type="transmembrane region" description="Helical" evidence="1">
    <location>
        <begin position="160"/>
        <end position="178"/>
    </location>
</feature>
<dbReference type="Proteomes" id="UP001446032">
    <property type="component" value="Unassembled WGS sequence"/>
</dbReference>
<feature type="transmembrane region" description="Helical" evidence="1">
    <location>
        <begin position="326"/>
        <end position="344"/>
    </location>
</feature>
<accession>A0ABV1AIG5</accession>
<dbReference type="Pfam" id="PF19528">
    <property type="entry name" value="DUF6056"/>
    <property type="match status" value="1"/>
</dbReference>
<keyword evidence="1" id="KW-0812">Transmembrane</keyword>
<feature type="transmembrane region" description="Helical" evidence="1">
    <location>
        <begin position="405"/>
        <end position="427"/>
    </location>
</feature>
<feature type="transmembrane region" description="Helical" evidence="1">
    <location>
        <begin position="211"/>
        <end position="233"/>
    </location>
</feature>
<keyword evidence="3" id="KW-1185">Reference proteome</keyword>
<feature type="transmembrane region" description="Helical" evidence="1">
    <location>
        <begin position="128"/>
        <end position="148"/>
    </location>
</feature>